<keyword evidence="2" id="KW-0479">Metal-binding</keyword>
<evidence type="ECO:0000313" key="12">
    <source>
        <dbReference type="Proteomes" id="UP000030745"/>
    </source>
</evidence>
<feature type="chain" id="PRO_5001637763" description="CBM1 domain-containing protein" evidence="9">
    <location>
        <begin position="20"/>
        <end position="371"/>
    </location>
</feature>
<evidence type="ECO:0000256" key="3">
    <source>
        <dbReference type="ARBA" id="ARBA00022729"/>
    </source>
</evidence>
<dbReference type="OMA" id="TEECFTE"/>
<evidence type="ECO:0000256" key="8">
    <source>
        <dbReference type="SAM" id="MobiDB-lite"/>
    </source>
</evidence>
<keyword evidence="3 9" id="KW-0732">Signal</keyword>
<dbReference type="VEuPathDB" id="FungiDB:SPRG_08684"/>
<comment type="similarity">
    <text evidence="7">Belongs to the polysaccharide monooxygenase AA13 family.</text>
</comment>
<dbReference type="InterPro" id="IPR052282">
    <property type="entry name" value="Starch-active_LPMO"/>
</dbReference>
<dbReference type="SMART" id="SM00236">
    <property type="entry name" value="fCBD"/>
    <property type="match status" value="1"/>
</dbReference>
<organism evidence="11 12">
    <name type="scientific">Saprolegnia parasitica (strain CBS 223.65)</name>
    <dbReference type="NCBI Taxonomy" id="695850"/>
    <lineage>
        <taxon>Eukaryota</taxon>
        <taxon>Sar</taxon>
        <taxon>Stramenopiles</taxon>
        <taxon>Oomycota</taxon>
        <taxon>Saprolegniomycetes</taxon>
        <taxon>Saprolegniales</taxon>
        <taxon>Saprolegniaceae</taxon>
        <taxon>Saprolegnia</taxon>
    </lineage>
</organism>
<evidence type="ECO:0000256" key="1">
    <source>
        <dbReference type="ARBA" id="ARBA00001973"/>
    </source>
</evidence>
<dbReference type="SUPFAM" id="SSF57180">
    <property type="entry name" value="Cellulose-binding domain"/>
    <property type="match status" value="1"/>
</dbReference>
<keyword evidence="5" id="KW-1015">Disulfide bond</keyword>
<keyword evidence="6" id="KW-0325">Glycoprotein</keyword>
<evidence type="ECO:0000256" key="9">
    <source>
        <dbReference type="SAM" id="SignalP"/>
    </source>
</evidence>
<evidence type="ECO:0000313" key="11">
    <source>
        <dbReference type="EMBL" id="KDO26031.1"/>
    </source>
</evidence>
<feature type="region of interest" description="Disordered" evidence="8">
    <location>
        <begin position="205"/>
        <end position="328"/>
    </location>
</feature>
<dbReference type="AlphaFoldDB" id="A0A067CHJ5"/>
<dbReference type="GO" id="GO:0005576">
    <property type="term" value="C:extracellular region"/>
    <property type="evidence" value="ECO:0007669"/>
    <property type="project" value="InterPro"/>
</dbReference>
<dbReference type="Pfam" id="PF03067">
    <property type="entry name" value="LPMO_10"/>
    <property type="match status" value="1"/>
</dbReference>
<feature type="compositionally biased region" description="Polar residues" evidence="8">
    <location>
        <begin position="205"/>
        <end position="214"/>
    </location>
</feature>
<comment type="cofactor">
    <cofactor evidence="1">
        <name>Cu(2+)</name>
        <dbReference type="ChEBI" id="CHEBI:29036"/>
    </cofactor>
</comment>
<dbReference type="GO" id="GO:0030248">
    <property type="term" value="F:cellulose binding"/>
    <property type="evidence" value="ECO:0007669"/>
    <property type="project" value="InterPro"/>
</dbReference>
<name>A0A067CHJ5_SAPPC</name>
<evidence type="ECO:0000259" key="10">
    <source>
        <dbReference type="PROSITE" id="PS51164"/>
    </source>
</evidence>
<dbReference type="Pfam" id="PF00734">
    <property type="entry name" value="CBM_1"/>
    <property type="match status" value="1"/>
</dbReference>
<evidence type="ECO:0000256" key="5">
    <source>
        <dbReference type="ARBA" id="ARBA00023157"/>
    </source>
</evidence>
<reference evidence="11 12" key="1">
    <citation type="journal article" date="2013" name="PLoS Genet.">
        <title>Distinctive expansion of potential virulence genes in the genome of the oomycete fish pathogen Saprolegnia parasitica.</title>
        <authorList>
            <person name="Jiang R.H."/>
            <person name="de Bruijn I."/>
            <person name="Haas B.J."/>
            <person name="Belmonte R."/>
            <person name="Lobach L."/>
            <person name="Christie J."/>
            <person name="van den Ackerveken G."/>
            <person name="Bottin A."/>
            <person name="Bulone V."/>
            <person name="Diaz-Moreno S.M."/>
            <person name="Dumas B."/>
            <person name="Fan L."/>
            <person name="Gaulin E."/>
            <person name="Govers F."/>
            <person name="Grenville-Briggs L.J."/>
            <person name="Horner N.R."/>
            <person name="Levin J.Z."/>
            <person name="Mammella M."/>
            <person name="Meijer H.J."/>
            <person name="Morris P."/>
            <person name="Nusbaum C."/>
            <person name="Oome S."/>
            <person name="Phillips A.J."/>
            <person name="van Rooyen D."/>
            <person name="Rzeszutek E."/>
            <person name="Saraiva M."/>
            <person name="Secombes C.J."/>
            <person name="Seidl M.F."/>
            <person name="Snel B."/>
            <person name="Stassen J.H."/>
            <person name="Sykes S."/>
            <person name="Tripathy S."/>
            <person name="van den Berg H."/>
            <person name="Vega-Arreguin J.C."/>
            <person name="Wawra S."/>
            <person name="Young S.K."/>
            <person name="Zeng Q."/>
            <person name="Dieguez-Uribeondo J."/>
            <person name="Russ C."/>
            <person name="Tyler B.M."/>
            <person name="van West P."/>
        </authorList>
    </citation>
    <scope>NUCLEOTIDE SEQUENCE [LARGE SCALE GENOMIC DNA]</scope>
    <source>
        <strain evidence="11 12">CBS 223.65</strain>
    </source>
</reference>
<protein>
    <recommendedName>
        <fullName evidence="10">CBM1 domain-containing protein</fullName>
    </recommendedName>
</protein>
<feature type="compositionally biased region" description="Basic and acidic residues" evidence="8">
    <location>
        <begin position="261"/>
        <end position="290"/>
    </location>
</feature>
<dbReference type="PANTHER" id="PTHR36575">
    <property type="entry name" value="BINDING PROTEIN, PUTATIVE (AFU_ORTHOLOGUE AFUA_1G14430)-RELATED"/>
    <property type="match status" value="1"/>
</dbReference>
<proteinExistence type="inferred from homology"/>
<evidence type="ECO:0000256" key="6">
    <source>
        <dbReference type="ARBA" id="ARBA00023180"/>
    </source>
</evidence>
<feature type="domain" description="CBM1" evidence="10">
    <location>
        <begin position="330"/>
        <end position="366"/>
    </location>
</feature>
<dbReference type="PANTHER" id="PTHR36575:SF2">
    <property type="entry name" value="CHITIN-BINDING TYPE-4 DOMAIN-CONTAINING PROTEIN-RELATED"/>
    <property type="match status" value="1"/>
</dbReference>
<feature type="compositionally biased region" description="Low complexity" evidence="8">
    <location>
        <begin position="240"/>
        <end position="260"/>
    </location>
</feature>
<keyword evidence="12" id="KW-1185">Reference proteome</keyword>
<dbReference type="EMBL" id="KK583227">
    <property type="protein sequence ID" value="KDO26031.1"/>
    <property type="molecule type" value="Genomic_DNA"/>
</dbReference>
<dbReference type="PROSITE" id="PS51164">
    <property type="entry name" value="CBM1_2"/>
    <property type="match status" value="1"/>
</dbReference>
<dbReference type="GO" id="GO:0005975">
    <property type="term" value="P:carbohydrate metabolic process"/>
    <property type="evidence" value="ECO:0007669"/>
    <property type="project" value="InterPro"/>
</dbReference>
<dbReference type="GeneID" id="24130897"/>
<sequence>MKTASAALLALLGATQIEAHGRMLSPLQRGSMFRLSQFSFVPEDWDDDGLNAGGIGSKHGVCGDPYGGTRHHETGGKYALFPKYGEKAIAACYKPGSTIDIDIQITANHRGSFTFGLCKLNGKNDKETEECFTELKRPNGETKWKLPGGNKNFKMQYTLPEGVTCSGDAHCVLRWWYTGGNNPGGADQQEQFWNCADIYISDTCDPSKNPNVTPVPTDRPSPNDGGSSSAWDEEPTDAVKPTAKPTAKPTTKPTTKSTTKPSERSTKKPSEKPTMKPLEKLTMKPSEKPTMKPTMKPSETPTKKPTMKPSETPTKKPSKKPTMKPIDVKNAKKAWEQCGGKDYTGNTKCVSGTICSTKDEWYSQCIPKRLR</sequence>
<gene>
    <name evidence="11" type="ORF">SPRG_08684</name>
</gene>
<dbReference type="GO" id="GO:0046872">
    <property type="term" value="F:metal ion binding"/>
    <property type="evidence" value="ECO:0007669"/>
    <property type="project" value="UniProtKB-KW"/>
</dbReference>
<feature type="compositionally biased region" description="Low complexity" evidence="8">
    <location>
        <begin position="291"/>
        <end position="312"/>
    </location>
</feature>
<dbReference type="InterPro" id="IPR000254">
    <property type="entry name" value="CBD"/>
</dbReference>
<dbReference type="Proteomes" id="UP000030745">
    <property type="component" value="Unassembled WGS sequence"/>
</dbReference>
<dbReference type="RefSeq" id="XP_012203317.1">
    <property type="nucleotide sequence ID" value="XM_012347927.1"/>
</dbReference>
<dbReference type="InterPro" id="IPR035971">
    <property type="entry name" value="CBD_sf"/>
</dbReference>
<keyword evidence="4" id="KW-0186">Copper</keyword>
<evidence type="ECO:0000256" key="2">
    <source>
        <dbReference type="ARBA" id="ARBA00022723"/>
    </source>
</evidence>
<evidence type="ECO:0000256" key="4">
    <source>
        <dbReference type="ARBA" id="ARBA00023008"/>
    </source>
</evidence>
<dbReference type="InterPro" id="IPR004302">
    <property type="entry name" value="Cellulose/chitin-bd_N"/>
</dbReference>
<dbReference type="OrthoDB" id="73137at2759"/>
<dbReference type="KEGG" id="spar:SPRG_08684"/>
<accession>A0A067CHJ5</accession>
<feature type="signal peptide" evidence="9">
    <location>
        <begin position="1"/>
        <end position="19"/>
    </location>
</feature>
<evidence type="ECO:0000256" key="7">
    <source>
        <dbReference type="ARBA" id="ARBA00034311"/>
    </source>
</evidence>